<comment type="subcellular location">
    <subcellularLocation>
        <location evidence="1 10">Cell inner membrane</location>
        <topology evidence="1 10">Single-pass membrane protein</topology>
        <orientation evidence="1 10">Periplasmic side</orientation>
    </subcellularLocation>
</comment>
<dbReference type="Proteomes" id="UP001139311">
    <property type="component" value="Unassembled WGS sequence"/>
</dbReference>
<dbReference type="PANTHER" id="PTHR33446">
    <property type="entry name" value="PROTEIN TONB-RELATED"/>
    <property type="match status" value="1"/>
</dbReference>
<reference evidence="13" key="1">
    <citation type="submission" date="2021-10" db="EMBL/GenBank/DDBJ databases">
        <title>Roseicella aerolatum sp. nov., isolated from aerosols of e-waste dismantling site.</title>
        <authorList>
            <person name="Qin T."/>
        </authorList>
    </citation>
    <scope>NUCLEOTIDE SEQUENCE</scope>
    <source>
        <strain evidence="13">GB24</strain>
    </source>
</reference>
<feature type="compositionally biased region" description="Pro residues" evidence="11">
    <location>
        <begin position="207"/>
        <end position="221"/>
    </location>
</feature>
<keyword evidence="6 10" id="KW-0812">Transmembrane</keyword>
<name>A0A9X1IH86_9PROT</name>
<keyword evidence="7 10" id="KW-0653">Protein transport</keyword>
<proteinExistence type="inferred from homology"/>
<evidence type="ECO:0000256" key="7">
    <source>
        <dbReference type="ARBA" id="ARBA00022927"/>
    </source>
</evidence>
<feature type="transmembrane region" description="Helical" evidence="10">
    <location>
        <begin position="28"/>
        <end position="49"/>
    </location>
</feature>
<feature type="compositionally biased region" description="Pro residues" evidence="11">
    <location>
        <begin position="92"/>
        <end position="150"/>
    </location>
</feature>
<feature type="compositionally biased region" description="Low complexity" evidence="11">
    <location>
        <begin position="222"/>
        <end position="237"/>
    </location>
</feature>
<evidence type="ECO:0000256" key="11">
    <source>
        <dbReference type="SAM" id="MobiDB-lite"/>
    </source>
</evidence>
<dbReference type="InterPro" id="IPR037682">
    <property type="entry name" value="TonB_C"/>
</dbReference>
<evidence type="ECO:0000256" key="5">
    <source>
        <dbReference type="ARBA" id="ARBA00022519"/>
    </source>
</evidence>
<keyword evidence="3 10" id="KW-0813">Transport</keyword>
<feature type="domain" description="TonB C-terminal" evidence="12">
    <location>
        <begin position="269"/>
        <end position="360"/>
    </location>
</feature>
<dbReference type="PRINTS" id="PR01374">
    <property type="entry name" value="TONBPROTEIN"/>
</dbReference>
<dbReference type="SUPFAM" id="SSF74653">
    <property type="entry name" value="TolA/TonB C-terminal domain"/>
    <property type="match status" value="1"/>
</dbReference>
<keyword evidence="8 10" id="KW-1133">Transmembrane helix</keyword>
<dbReference type="NCBIfam" id="TIGR01352">
    <property type="entry name" value="tonB_Cterm"/>
    <property type="match status" value="1"/>
</dbReference>
<dbReference type="PANTHER" id="PTHR33446:SF2">
    <property type="entry name" value="PROTEIN TONB"/>
    <property type="match status" value="1"/>
</dbReference>
<feature type="compositionally biased region" description="Pro residues" evidence="11">
    <location>
        <begin position="238"/>
        <end position="247"/>
    </location>
</feature>
<evidence type="ECO:0000256" key="2">
    <source>
        <dbReference type="ARBA" id="ARBA00006555"/>
    </source>
</evidence>
<dbReference type="GO" id="GO:0015891">
    <property type="term" value="P:siderophore transport"/>
    <property type="evidence" value="ECO:0007669"/>
    <property type="project" value="InterPro"/>
</dbReference>
<dbReference type="GO" id="GO:0030288">
    <property type="term" value="C:outer membrane-bounded periplasmic space"/>
    <property type="evidence" value="ECO:0007669"/>
    <property type="project" value="InterPro"/>
</dbReference>
<evidence type="ECO:0000256" key="4">
    <source>
        <dbReference type="ARBA" id="ARBA00022475"/>
    </source>
</evidence>
<dbReference type="GO" id="GO:0055085">
    <property type="term" value="P:transmembrane transport"/>
    <property type="evidence" value="ECO:0007669"/>
    <property type="project" value="InterPro"/>
</dbReference>
<dbReference type="EMBL" id="JAJAQI010000042">
    <property type="protein sequence ID" value="MCB4824432.1"/>
    <property type="molecule type" value="Genomic_DNA"/>
</dbReference>
<gene>
    <name evidence="13" type="ORF">LHA35_22120</name>
</gene>
<dbReference type="PROSITE" id="PS52015">
    <property type="entry name" value="TONB_CTD"/>
    <property type="match status" value="1"/>
</dbReference>
<evidence type="ECO:0000256" key="10">
    <source>
        <dbReference type="RuleBase" id="RU362123"/>
    </source>
</evidence>
<keyword evidence="9 10" id="KW-0472">Membrane</keyword>
<protein>
    <recommendedName>
        <fullName evidence="10">Protein TonB</fullName>
    </recommendedName>
</protein>
<keyword evidence="14" id="KW-1185">Reference proteome</keyword>
<dbReference type="GO" id="GO:0015031">
    <property type="term" value="P:protein transport"/>
    <property type="evidence" value="ECO:0007669"/>
    <property type="project" value="UniProtKB-UniRule"/>
</dbReference>
<dbReference type="InterPro" id="IPR051045">
    <property type="entry name" value="TonB-dependent_transducer"/>
</dbReference>
<keyword evidence="5 10" id="KW-0997">Cell inner membrane</keyword>
<dbReference type="GO" id="GO:0098797">
    <property type="term" value="C:plasma membrane protein complex"/>
    <property type="evidence" value="ECO:0007669"/>
    <property type="project" value="TreeGrafter"/>
</dbReference>
<dbReference type="InterPro" id="IPR006260">
    <property type="entry name" value="TonB/TolA_C"/>
</dbReference>
<dbReference type="Gene3D" id="3.30.1150.10">
    <property type="match status" value="1"/>
</dbReference>
<comment type="similarity">
    <text evidence="2 10">Belongs to the TonB family.</text>
</comment>
<evidence type="ECO:0000256" key="8">
    <source>
        <dbReference type="ARBA" id="ARBA00022989"/>
    </source>
</evidence>
<feature type="compositionally biased region" description="Low complexity" evidence="11">
    <location>
        <begin position="248"/>
        <end position="266"/>
    </location>
</feature>
<keyword evidence="10" id="KW-0735">Signal-anchor</keyword>
<evidence type="ECO:0000256" key="9">
    <source>
        <dbReference type="ARBA" id="ARBA00023136"/>
    </source>
</evidence>
<feature type="compositionally biased region" description="Pro residues" evidence="11">
    <location>
        <begin position="158"/>
        <end position="178"/>
    </location>
</feature>
<evidence type="ECO:0000259" key="12">
    <source>
        <dbReference type="PROSITE" id="PS52015"/>
    </source>
</evidence>
<evidence type="ECO:0000313" key="13">
    <source>
        <dbReference type="EMBL" id="MCB4824432.1"/>
    </source>
</evidence>
<dbReference type="InterPro" id="IPR003538">
    <property type="entry name" value="TonB"/>
</dbReference>
<dbReference type="AlphaFoldDB" id="A0A9X1IH86"/>
<dbReference type="Pfam" id="PF03544">
    <property type="entry name" value="TonB_C"/>
    <property type="match status" value="1"/>
</dbReference>
<comment type="caution">
    <text evidence="13">The sequence shown here is derived from an EMBL/GenBank/DDBJ whole genome shotgun (WGS) entry which is preliminary data.</text>
</comment>
<evidence type="ECO:0000256" key="3">
    <source>
        <dbReference type="ARBA" id="ARBA00022448"/>
    </source>
</evidence>
<comment type="function">
    <text evidence="10">Interacts with outer membrane receptor proteins that carry out high-affinity binding and energy dependent uptake into the periplasmic space of specific substrates. It could act to transduce energy from the cytoplasmic membrane to specific energy-requiring processes in the outer membrane, resulting in the release into the periplasm of ligands bound by these outer membrane proteins.</text>
</comment>
<keyword evidence="4 10" id="KW-1003">Cell membrane</keyword>
<evidence type="ECO:0000313" key="14">
    <source>
        <dbReference type="Proteomes" id="UP001139311"/>
    </source>
</evidence>
<sequence length="360" mass="36418">MTALAQAAPIAPAMEGRPALASRRLLPAWAPFASLLLHGAVLGAALFLLQRSPPPAAPGETGVEFLWDQAEEASLATGEATETPGQPATVEGPPPPEPAMAQPPPSAPMAAAPAPPVPPPEAPAPPREAALPPPDPAVSPPPVAPPPPAPGSLALALPPVPPDAPAPVALPPPAPPAQVEPEAPEVLPLPPSAPATEAEPETAEALPLPPPMPSPPPPSARPAPARQAPAPAQAAPPARAPGPPPMAATPGAGAQASIAGGSQALGRVSPPGLLDGVRNPEPEYPYLSRQRGEQGTVSVLLRISEAGRVLEVELLRSSGHPTLDDSAKRAALLSRFKPAMRDDMPVPGTIRTSYHFRLDR</sequence>
<dbReference type="GO" id="GO:0031992">
    <property type="term" value="F:energy transducer activity"/>
    <property type="evidence" value="ECO:0007669"/>
    <property type="project" value="InterPro"/>
</dbReference>
<organism evidence="13 14">
    <name type="scientific">Roseicella aerolata</name>
    <dbReference type="NCBI Taxonomy" id="2883479"/>
    <lineage>
        <taxon>Bacteria</taxon>
        <taxon>Pseudomonadati</taxon>
        <taxon>Pseudomonadota</taxon>
        <taxon>Alphaproteobacteria</taxon>
        <taxon>Acetobacterales</taxon>
        <taxon>Roseomonadaceae</taxon>
        <taxon>Roseicella</taxon>
    </lineage>
</organism>
<dbReference type="RefSeq" id="WP_226612115.1">
    <property type="nucleotide sequence ID" value="NZ_JAJAQI010000042.1"/>
</dbReference>
<accession>A0A9X1IH86</accession>
<evidence type="ECO:0000256" key="6">
    <source>
        <dbReference type="ARBA" id="ARBA00022692"/>
    </source>
</evidence>
<feature type="region of interest" description="Disordered" evidence="11">
    <location>
        <begin position="74"/>
        <end position="293"/>
    </location>
</feature>
<evidence type="ECO:0000256" key="1">
    <source>
        <dbReference type="ARBA" id="ARBA00004383"/>
    </source>
</evidence>